<evidence type="ECO:0000256" key="1">
    <source>
        <dbReference type="SAM" id="MobiDB-lite"/>
    </source>
</evidence>
<gene>
    <name evidence="3" type="ORF">ERICV_02403</name>
</gene>
<keyword evidence="2" id="KW-0812">Transmembrane</keyword>
<protein>
    <recommendedName>
        <fullName evidence="5">DUF2802 domain-containing protein</fullName>
    </recommendedName>
</protein>
<evidence type="ECO:0000313" key="3">
    <source>
        <dbReference type="EMBL" id="QHZ51546.1"/>
    </source>
</evidence>
<sequence length="190" mass="21176">MKGVNSMQPWIYIVLVGLCILVFALLRRQEKNGQSESSILPQVGQLMDHFAADLEEQNEALMKVLQTNKQENEMKLSRMQGHIDSLEGQVSQLALAQAELAAAVQKICSENIQMQPVPDSESTGENSSGLPNGFEIGTPNEPSIRQRYPDIFRLYDQGKSVEYIAKKTEMNKGEVGLILGLAKQEEQDRV</sequence>
<dbReference type="EMBL" id="CP019717">
    <property type="protein sequence ID" value="QHZ51546.1"/>
    <property type="molecule type" value="Genomic_DNA"/>
</dbReference>
<dbReference type="AlphaFoldDB" id="A0A6C0QTI0"/>
<evidence type="ECO:0008006" key="5">
    <source>
        <dbReference type="Google" id="ProtNLM"/>
    </source>
</evidence>
<evidence type="ECO:0000256" key="2">
    <source>
        <dbReference type="SAM" id="Phobius"/>
    </source>
</evidence>
<feature type="compositionally biased region" description="Polar residues" evidence="1">
    <location>
        <begin position="115"/>
        <end position="130"/>
    </location>
</feature>
<name>A0A6C0QTI0_9BACL</name>
<dbReference type="Proteomes" id="UP000464330">
    <property type="component" value="Chromosome"/>
</dbReference>
<keyword evidence="2" id="KW-1133">Transmembrane helix</keyword>
<feature type="transmembrane region" description="Helical" evidence="2">
    <location>
        <begin position="6"/>
        <end position="26"/>
    </location>
</feature>
<reference evidence="3 4" key="1">
    <citation type="journal article" date="2020" name="Int. J. Med. Microbiol.">
        <title>Discovery of Paenibacillus larvae ERIC V: Phenotypic and genomic comparison to genotypes ERIC I-IV reveal different inventories of virulence factors which correlate with epidemiological prevalences of American Foulbrood.</title>
        <authorList>
            <person name="Beims H."/>
            <person name="Bunk B."/>
            <person name="Erler S."/>
            <person name="Mohr K.I."/>
            <person name="Sproer C."/>
            <person name="Pradella S."/>
            <person name="Gunther G."/>
            <person name="Rohde M."/>
            <person name="von der Ohe W."/>
            <person name="Steinert M."/>
        </authorList>
    </citation>
    <scope>NUCLEOTIDE SEQUENCE [LARGE SCALE GENOMIC DNA]</scope>
    <source>
        <strain evidence="3">Eric_V</strain>
    </source>
</reference>
<accession>A0A6C0QTI0</accession>
<feature type="region of interest" description="Disordered" evidence="1">
    <location>
        <begin position="115"/>
        <end position="142"/>
    </location>
</feature>
<proteinExistence type="predicted"/>
<evidence type="ECO:0000313" key="4">
    <source>
        <dbReference type="Proteomes" id="UP000464330"/>
    </source>
</evidence>
<organism evidence="3 4">
    <name type="scientific">Paenibacillus larvae subsp. larvae</name>
    <dbReference type="NCBI Taxonomy" id="147375"/>
    <lineage>
        <taxon>Bacteria</taxon>
        <taxon>Bacillati</taxon>
        <taxon>Bacillota</taxon>
        <taxon>Bacilli</taxon>
        <taxon>Bacillales</taxon>
        <taxon>Paenibacillaceae</taxon>
        <taxon>Paenibacillus</taxon>
    </lineage>
</organism>
<keyword evidence="2" id="KW-0472">Membrane</keyword>